<keyword evidence="1" id="KW-0489">Methyltransferase</keyword>
<dbReference type="GO" id="GO:0032259">
    <property type="term" value="P:methylation"/>
    <property type="evidence" value="ECO:0007669"/>
    <property type="project" value="UniProtKB-KW"/>
</dbReference>
<proteinExistence type="predicted"/>
<evidence type="ECO:0000313" key="1">
    <source>
        <dbReference type="EMBL" id="SQC91744.1"/>
    </source>
</evidence>
<dbReference type="GO" id="GO:0008825">
    <property type="term" value="F:cyclopropane-fatty-acyl-phospholipid synthase activity"/>
    <property type="evidence" value="ECO:0007669"/>
    <property type="project" value="UniProtKB-EC"/>
</dbReference>
<dbReference type="AlphaFoldDB" id="A0A2X3J9L4"/>
<dbReference type="EMBL" id="UAVU01000008">
    <property type="protein sequence ID" value="SQC91744.1"/>
    <property type="molecule type" value="Genomic_DNA"/>
</dbReference>
<evidence type="ECO:0000313" key="2">
    <source>
        <dbReference type="Proteomes" id="UP000251197"/>
    </source>
</evidence>
<sequence>MAQDRCRGLDVEILLQDYRDLNSKFDRIVSVGMFEHVGPKKLQHLFLRLPPATLKTTACFCCTPSVRMKRI</sequence>
<dbReference type="SUPFAM" id="SSF53335">
    <property type="entry name" value="S-adenosyl-L-methionine-dependent methyltransferases"/>
    <property type="match status" value="1"/>
</dbReference>
<dbReference type="Pfam" id="PF02353">
    <property type="entry name" value="CMAS"/>
    <property type="match status" value="1"/>
</dbReference>
<name>A0A2X3J9L4_9ENTR</name>
<dbReference type="Gene3D" id="3.40.50.150">
    <property type="entry name" value="Vaccinia Virus protein VP39"/>
    <property type="match status" value="1"/>
</dbReference>
<protein>
    <submittedName>
        <fullName evidence="1">Cyclopropane-fatty-acyl-phospholipid synthase</fullName>
        <ecNumber evidence="1">2.1.1.79</ecNumber>
    </submittedName>
</protein>
<keyword evidence="1" id="KW-0808">Transferase</keyword>
<gene>
    <name evidence="1" type="primary">cfa_2</name>
    <name evidence="1" type="ORF">NCTC12120_04918</name>
</gene>
<dbReference type="EC" id="2.1.1.79" evidence="1"/>
<reference evidence="1 2" key="1">
    <citation type="submission" date="2018-06" db="EMBL/GenBank/DDBJ databases">
        <authorList>
            <consortium name="Pathogen Informatics"/>
            <person name="Doyle S."/>
        </authorList>
    </citation>
    <scope>NUCLEOTIDE SEQUENCE [LARGE SCALE GENOMIC DNA]</scope>
    <source>
        <strain evidence="1 2">NCTC12120</strain>
    </source>
</reference>
<accession>A0A2X3J9L4</accession>
<dbReference type="Proteomes" id="UP000251197">
    <property type="component" value="Unassembled WGS sequence"/>
</dbReference>
<dbReference type="InterPro" id="IPR029063">
    <property type="entry name" value="SAM-dependent_MTases_sf"/>
</dbReference>
<organism evidence="1 2">
    <name type="scientific">Cedecea neteri</name>
    <dbReference type="NCBI Taxonomy" id="158822"/>
    <lineage>
        <taxon>Bacteria</taxon>
        <taxon>Pseudomonadati</taxon>
        <taxon>Pseudomonadota</taxon>
        <taxon>Gammaproteobacteria</taxon>
        <taxon>Enterobacterales</taxon>
        <taxon>Enterobacteriaceae</taxon>
        <taxon>Cedecea</taxon>
    </lineage>
</organism>